<dbReference type="SMART" id="SM00454">
    <property type="entry name" value="SAM"/>
    <property type="match status" value="1"/>
</dbReference>
<feature type="compositionally biased region" description="Low complexity" evidence="1">
    <location>
        <begin position="434"/>
        <end position="447"/>
    </location>
</feature>
<feature type="region of interest" description="Disordered" evidence="1">
    <location>
        <begin position="293"/>
        <end position="345"/>
    </location>
</feature>
<sequence length="447" mass="48483">MDAIVAQGEEVKAEVSKDVHPTTDSDRLKGENVNGASASVGVDRQLCIGQVAQFSISNSDRKRGAKAFLGDAKEHSSKKYQTSPQHEDPLYGYGDTPSAEPLESSPQRTIKATRRRRLDRVSNTSTNGISPTTPSHPADYLMYINNNHVKNERLSPGTPDTSSRSRSVTPSSASHPDTPPATDQSAIMPHVRNYSDMMRNLAAKYNHTNPNEYFSAARNGFPPPFDPRFKLGNFPNLLSVPNNKETKKPDFSSLLGQFTPHSALPLIDMSTTQALLHMARTAKEAEDQRLLKTIKRQDPSSPLDLSAGAVPVKRPRTKTPSSGSLSGGNVVIKRDESESPSLQEDVSSWSVDDVCNFVSGIDICAEYTKNFREQRIDGSGLPLLTEEHLTSTMSMKLGPALKLKSVLAKKLGSCSVCLHCTHCHRNSSGSPELGHTTGNTSDSGGTS</sequence>
<evidence type="ECO:0000313" key="3">
    <source>
        <dbReference type="EMBL" id="KAB0794208.1"/>
    </source>
</evidence>
<feature type="domain" description="SAM" evidence="2">
    <location>
        <begin position="349"/>
        <end position="398"/>
    </location>
</feature>
<accession>A0A5N4AAD1</accession>
<dbReference type="Pfam" id="PF00536">
    <property type="entry name" value="SAM_1"/>
    <property type="match status" value="1"/>
</dbReference>
<feature type="compositionally biased region" description="Low complexity" evidence="1">
    <location>
        <begin position="161"/>
        <end position="174"/>
    </location>
</feature>
<feature type="region of interest" description="Disordered" evidence="1">
    <location>
        <begin position="59"/>
        <end position="189"/>
    </location>
</feature>
<dbReference type="GO" id="GO:0042393">
    <property type="term" value="F:histone binding"/>
    <property type="evidence" value="ECO:0007669"/>
    <property type="project" value="TreeGrafter"/>
</dbReference>
<dbReference type="InParanoid" id="A0A5N4AAD1"/>
<gene>
    <name evidence="3" type="ORF">PPYR_13828</name>
</gene>
<dbReference type="GO" id="GO:0045892">
    <property type="term" value="P:negative regulation of DNA-templated transcription"/>
    <property type="evidence" value="ECO:0007669"/>
    <property type="project" value="TreeGrafter"/>
</dbReference>
<dbReference type="PROSITE" id="PS50105">
    <property type="entry name" value="SAM_DOMAIN"/>
    <property type="match status" value="1"/>
</dbReference>
<dbReference type="PANTHER" id="PTHR12247:SF138">
    <property type="entry name" value="POLYHOMEOTIC DISTAL, ISOFORM A-RELATED"/>
    <property type="match status" value="1"/>
</dbReference>
<feature type="compositionally biased region" description="Basic and acidic residues" evidence="1">
    <location>
        <begin position="9"/>
        <end position="30"/>
    </location>
</feature>
<dbReference type="GO" id="GO:0003682">
    <property type="term" value="F:chromatin binding"/>
    <property type="evidence" value="ECO:0007669"/>
    <property type="project" value="TreeGrafter"/>
</dbReference>
<name>A0A5N4AAD1_PHOPY</name>
<feature type="region of interest" description="Disordered" evidence="1">
    <location>
        <begin position="427"/>
        <end position="447"/>
    </location>
</feature>
<evidence type="ECO:0000256" key="1">
    <source>
        <dbReference type="SAM" id="MobiDB-lite"/>
    </source>
</evidence>
<dbReference type="InterPro" id="IPR013761">
    <property type="entry name" value="SAM/pointed_sf"/>
</dbReference>
<feature type="compositionally biased region" description="Polar residues" evidence="1">
    <location>
        <begin position="121"/>
        <end position="135"/>
    </location>
</feature>
<reference evidence="3 4" key="1">
    <citation type="journal article" date="2018" name="Elife">
        <title>Firefly genomes illuminate parallel origins of bioluminescence in beetles.</title>
        <authorList>
            <person name="Fallon T.R."/>
            <person name="Lower S.E."/>
            <person name="Chang C.H."/>
            <person name="Bessho-Uehara M."/>
            <person name="Martin G.J."/>
            <person name="Bewick A.J."/>
            <person name="Behringer M."/>
            <person name="Debat H.J."/>
            <person name="Wong I."/>
            <person name="Day J.C."/>
            <person name="Suvorov A."/>
            <person name="Silva C.J."/>
            <person name="Stanger-Hall K.F."/>
            <person name="Hall D.W."/>
            <person name="Schmitz R.J."/>
            <person name="Nelson D.R."/>
            <person name="Lewis S.M."/>
            <person name="Shigenobu S."/>
            <person name="Bybee S.M."/>
            <person name="Larracuente A.M."/>
            <person name="Oba Y."/>
            <person name="Weng J.K."/>
        </authorList>
    </citation>
    <scope>NUCLEOTIDE SEQUENCE [LARGE SCALE GENOMIC DNA]</scope>
    <source>
        <strain evidence="3">1611_PpyrPB1</strain>
        <tissue evidence="3">Whole body</tissue>
    </source>
</reference>
<dbReference type="Gene3D" id="1.10.150.50">
    <property type="entry name" value="Transcription Factor, Ets-1"/>
    <property type="match status" value="1"/>
</dbReference>
<evidence type="ECO:0000313" key="4">
    <source>
        <dbReference type="Proteomes" id="UP000327044"/>
    </source>
</evidence>
<dbReference type="GO" id="GO:0035102">
    <property type="term" value="C:PRC1 complex"/>
    <property type="evidence" value="ECO:0007669"/>
    <property type="project" value="TreeGrafter"/>
</dbReference>
<protein>
    <recommendedName>
        <fullName evidence="2">SAM domain-containing protein</fullName>
    </recommendedName>
</protein>
<organism evidence="3 4">
    <name type="scientific">Photinus pyralis</name>
    <name type="common">Common eastern firefly</name>
    <name type="synonym">Lampyris pyralis</name>
    <dbReference type="NCBI Taxonomy" id="7054"/>
    <lineage>
        <taxon>Eukaryota</taxon>
        <taxon>Metazoa</taxon>
        <taxon>Ecdysozoa</taxon>
        <taxon>Arthropoda</taxon>
        <taxon>Hexapoda</taxon>
        <taxon>Insecta</taxon>
        <taxon>Pterygota</taxon>
        <taxon>Neoptera</taxon>
        <taxon>Endopterygota</taxon>
        <taxon>Coleoptera</taxon>
        <taxon>Polyphaga</taxon>
        <taxon>Elateriformia</taxon>
        <taxon>Elateroidea</taxon>
        <taxon>Lampyridae</taxon>
        <taxon>Lampyrinae</taxon>
        <taxon>Photinus</taxon>
    </lineage>
</organism>
<dbReference type="InterPro" id="IPR001660">
    <property type="entry name" value="SAM"/>
</dbReference>
<dbReference type="AlphaFoldDB" id="A0A5N4AAD1"/>
<comment type="caution">
    <text evidence="3">The sequence shown here is derived from an EMBL/GenBank/DDBJ whole genome shotgun (WGS) entry which is preliminary data.</text>
</comment>
<dbReference type="InterPro" id="IPR050548">
    <property type="entry name" value="PcG_chromatin_remod_factors"/>
</dbReference>
<proteinExistence type="predicted"/>
<dbReference type="Proteomes" id="UP000327044">
    <property type="component" value="Unassembled WGS sequence"/>
</dbReference>
<evidence type="ECO:0000259" key="2">
    <source>
        <dbReference type="PROSITE" id="PS50105"/>
    </source>
</evidence>
<feature type="region of interest" description="Disordered" evidence="1">
    <location>
        <begin position="1"/>
        <end position="40"/>
    </location>
</feature>
<dbReference type="OrthoDB" id="6433810at2759"/>
<dbReference type="SUPFAM" id="SSF47769">
    <property type="entry name" value="SAM/Pointed domain"/>
    <property type="match status" value="1"/>
</dbReference>
<keyword evidence="4" id="KW-1185">Reference proteome</keyword>
<dbReference type="PANTHER" id="PTHR12247">
    <property type="entry name" value="POLYCOMB GROUP PROTEIN"/>
    <property type="match status" value="1"/>
</dbReference>
<dbReference type="EMBL" id="VVIM01000009">
    <property type="protein sequence ID" value="KAB0794208.1"/>
    <property type="molecule type" value="Genomic_DNA"/>
</dbReference>